<dbReference type="ExpressionAtlas" id="O02355">
    <property type="expression patterns" value="baseline"/>
</dbReference>
<organism evidence="4 5">
    <name type="scientific">Caenorhabditis elegans</name>
    <dbReference type="NCBI Taxonomy" id="6239"/>
    <lineage>
        <taxon>Eukaryota</taxon>
        <taxon>Metazoa</taxon>
        <taxon>Ecdysozoa</taxon>
        <taxon>Nematoda</taxon>
        <taxon>Chromadorea</taxon>
        <taxon>Rhabditida</taxon>
        <taxon>Rhabditina</taxon>
        <taxon>Rhabditomorpha</taxon>
        <taxon>Rhabditoidea</taxon>
        <taxon>Rhabditidae</taxon>
        <taxon>Peloderinae</taxon>
        <taxon>Caenorhabditis</taxon>
    </lineage>
</organism>
<protein>
    <submittedName>
        <fullName evidence="4">CUB-like domain-containing protein</fullName>
    </submittedName>
</protein>
<dbReference type="Bgee" id="WBGene00009426">
    <property type="expression patterns" value="Expressed in embryo and 1 other cell type or tissue"/>
</dbReference>
<keyword evidence="2" id="KW-0732">Signal</keyword>
<keyword evidence="1" id="KW-0812">Transmembrane</keyword>
<dbReference type="STRING" id="6239.F35E12.2a.1"/>
<feature type="domain" description="CUB-like" evidence="3">
    <location>
        <begin position="20"/>
        <end position="133"/>
    </location>
</feature>
<sequence>MFFITLILDFLTYTSISAENSFVCPSNFITAESGPIGVIPYGRVGLSVIPALYDCAYNFYVYPGWALHFSISTHYDQLLGDNITFTDSLGVVHILITPNQHIDQWSSAPSAILHINTISNTSQMFAIYEFVNIAKKYQHVLIPTGEYFSLGNMKNRYYTFHSKDKDRVALNIAVKNTQDYDALLDFIFVYDCGDVTNCRMVARLSNFLKRQKYSTSNNITIVNFYDVKSPSYLIGNDFSKIVVFSKYKAILTSRNQRTTGELFDASDQGTAYTWICSDCQHFYWTVLKFHKSKTNISKTYIELRPLSPTYNTSTLLNYTMSSALDSYFPQLIPARMFTMINHYSGIAVTLDTSLTQSMAEKWLKPYDGRRGTIFSPSLWDPFTAPAFSFQFEDRDQKFMFGVNVKDVRISATGESLTIKTGPTASNNFSYKEFVSESTDYWTRREAKGNFMQISYDGWDRNSMAVVSFDMKQINFKKSELTISMIIVICFYLKFSNFIYS</sequence>
<dbReference type="AlphaFoldDB" id="O02355"/>
<dbReference type="PaxDb" id="6239-F35E12.2a"/>
<dbReference type="InterPro" id="IPR003366">
    <property type="entry name" value="CUB-like_dom"/>
</dbReference>
<name>O02355_CAEEL</name>
<reference evidence="4 5" key="1">
    <citation type="journal article" date="1998" name="Science">
        <title>Genome sequence of the nematode C. elegans: a platform for investigating biology.</title>
        <authorList>
            <consortium name="The C. elegans sequencing consortium"/>
            <person name="Sulson J.E."/>
            <person name="Waterston R."/>
        </authorList>
    </citation>
    <scope>NUCLEOTIDE SEQUENCE [LARGE SCALE GENOMIC DNA]</scope>
    <source>
        <strain evidence="4 5">Bristol N2</strain>
    </source>
</reference>
<dbReference type="Proteomes" id="UP000001940">
    <property type="component" value="Chromosome V"/>
</dbReference>
<gene>
    <name evidence="4" type="ORF">CELE_F35E12.2</name>
    <name evidence="4 6" type="ORF">F35E12.2</name>
</gene>
<evidence type="ECO:0000259" key="3">
    <source>
        <dbReference type="Pfam" id="PF02408"/>
    </source>
</evidence>
<evidence type="ECO:0000256" key="1">
    <source>
        <dbReference type="SAM" id="Phobius"/>
    </source>
</evidence>
<evidence type="ECO:0000256" key="2">
    <source>
        <dbReference type="SAM" id="SignalP"/>
    </source>
</evidence>
<dbReference type="eggNOG" id="ENOG502TGSN">
    <property type="taxonomic scope" value="Eukaryota"/>
</dbReference>
<dbReference type="FunCoup" id="O02355">
    <property type="interactions" value="316"/>
</dbReference>
<evidence type="ECO:0000313" key="4">
    <source>
        <dbReference type="EMBL" id="CAB04270.3"/>
    </source>
</evidence>
<keyword evidence="1" id="KW-0472">Membrane</keyword>
<feature type="transmembrane region" description="Helical" evidence="1">
    <location>
        <begin position="480"/>
        <end position="499"/>
    </location>
</feature>
<dbReference type="EMBL" id="BX284605">
    <property type="protein sequence ID" value="CAB04270.3"/>
    <property type="molecule type" value="Genomic_DNA"/>
</dbReference>
<dbReference type="OrthoDB" id="5819014at2759"/>
<keyword evidence="5" id="KW-1185">Reference proteome</keyword>
<evidence type="ECO:0000313" key="6">
    <source>
        <dbReference type="WormBase" id="F35E12.2a"/>
    </source>
</evidence>
<dbReference type="PANTHER" id="PTHR21447:SF1">
    <property type="entry name" value="CUB-LIKE DOMAIN-CONTAINING PROTEIN"/>
    <property type="match status" value="1"/>
</dbReference>
<dbReference type="UCSC" id="F35E12.2">
    <property type="organism name" value="c. elegans"/>
</dbReference>
<dbReference type="Pfam" id="PF02408">
    <property type="entry name" value="CUB_2"/>
    <property type="match status" value="1"/>
</dbReference>
<dbReference type="SMR" id="O02355"/>
<feature type="signal peptide" evidence="2">
    <location>
        <begin position="1"/>
        <end position="18"/>
    </location>
</feature>
<proteinExistence type="predicted"/>
<feature type="chain" id="PRO_5012610203" evidence="2">
    <location>
        <begin position="19"/>
        <end position="500"/>
    </location>
</feature>
<dbReference type="HOGENOM" id="CLU_022349_3_0_1"/>
<accession>O02355</accession>
<dbReference type="AGR" id="WB:WBGene00009426"/>
<keyword evidence="1" id="KW-1133">Transmembrane helix</keyword>
<dbReference type="InParanoid" id="O02355"/>
<dbReference type="PhylomeDB" id="O02355"/>
<dbReference type="GO" id="GO:0045087">
    <property type="term" value="P:innate immune response"/>
    <property type="evidence" value="ECO:0000318"/>
    <property type="project" value="GO_Central"/>
</dbReference>
<dbReference type="WormBase" id="F35E12.2a">
    <property type="protein sequence ID" value="CE52286"/>
    <property type="gene ID" value="WBGene00009426"/>
</dbReference>
<dbReference type="PANTHER" id="PTHR21447">
    <property type="entry name" value="RING-TYPE DOMAIN-CONTAINING PROTEIN-RELATED"/>
    <property type="match status" value="1"/>
</dbReference>
<evidence type="ECO:0000313" key="5">
    <source>
        <dbReference type="Proteomes" id="UP000001940"/>
    </source>
</evidence>